<evidence type="ECO:0000256" key="6">
    <source>
        <dbReference type="ARBA" id="ARBA00051388"/>
    </source>
</evidence>
<comment type="caution">
    <text evidence="15">The sequence shown here is derived from an EMBL/GenBank/DDBJ whole genome shotgun (WGS) entry which is preliminary data.</text>
</comment>
<dbReference type="Gene3D" id="1.20.140.10">
    <property type="entry name" value="Butyryl-CoA Dehydrogenase, subunit A, domain 3"/>
    <property type="match status" value="1"/>
</dbReference>
<keyword evidence="4 10" id="KW-0274">FAD</keyword>
<dbReference type="Gene3D" id="1.10.540.10">
    <property type="entry name" value="Acyl-CoA dehydrogenase/oxidase, N-terminal domain"/>
    <property type="match status" value="1"/>
</dbReference>
<dbReference type="InterPro" id="IPR036250">
    <property type="entry name" value="AcylCo_DH-like_C"/>
</dbReference>
<feature type="domain" description="Acyl-CoA dehydrogenase/oxidase C-terminal" evidence="11">
    <location>
        <begin position="293"/>
        <end position="460"/>
    </location>
</feature>
<accession>A0A839T3L0</accession>
<keyword evidence="5 10" id="KW-0560">Oxidoreductase</keyword>
<dbReference type="Pfam" id="PF02770">
    <property type="entry name" value="Acyl-CoA_dh_M"/>
    <property type="match status" value="1"/>
</dbReference>
<reference evidence="15 16" key="1">
    <citation type="submission" date="2020-08" db="EMBL/GenBank/DDBJ databases">
        <title>Genomic Encyclopedia of Type Strains, Phase III (KMG-III): the genomes of soil and plant-associated and newly described type strains.</title>
        <authorList>
            <person name="Whitman W."/>
        </authorList>
    </citation>
    <scope>NUCLEOTIDE SEQUENCE [LARGE SCALE GENOMIC DNA]</scope>
    <source>
        <strain evidence="15 16">CECT 4462</strain>
    </source>
</reference>
<comment type="cofactor">
    <cofactor evidence="1 10">
        <name>FAD</name>
        <dbReference type="ChEBI" id="CHEBI:57692"/>
    </cofactor>
</comment>
<dbReference type="PANTHER" id="PTHR42803:SF1">
    <property type="entry name" value="BROAD-SPECIFICITY LINEAR ACYL-COA DEHYDROGENASE FADE5"/>
    <property type="match status" value="1"/>
</dbReference>
<evidence type="ECO:0000313" key="15">
    <source>
        <dbReference type="EMBL" id="MBB3102934.1"/>
    </source>
</evidence>
<feature type="domain" description="Acyl-CoA dehydrogenase/oxidase N-terminal" evidence="13">
    <location>
        <begin position="52"/>
        <end position="169"/>
    </location>
</feature>
<dbReference type="InterPro" id="IPR052166">
    <property type="entry name" value="Diverse_Acyl-CoA_DH"/>
</dbReference>
<dbReference type="GO" id="GO:0050660">
    <property type="term" value="F:flavin adenine dinucleotide binding"/>
    <property type="evidence" value="ECO:0007669"/>
    <property type="project" value="InterPro"/>
</dbReference>
<dbReference type="AlphaFoldDB" id="A0A839T3L0"/>
<dbReference type="InterPro" id="IPR013786">
    <property type="entry name" value="AcylCoA_DH/ox_N"/>
</dbReference>
<name>A0A839T3L0_AZOMA</name>
<dbReference type="GO" id="GO:0016627">
    <property type="term" value="F:oxidoreductase activity, acting on the CH-CH group of donors"/>
    <property type="evidence" value="ECO:0007669"/>
    <property type="project" value="InterPro"/>
</dbReference>
<gene>
    <name evidence="15" type="ORF">FHR87_001322</name>
</gene>
<comment type="catalytic activity">
    <reaction evidence="6">
        <text>3-(methylsulfanyl)propanoyl-CoA + oxidized [electron-transfer flavoprotein] + H(+) = 3-(methylsulfanyl)acryloyl-CoA + reduced [electron-transfer flavoprotein]</text>
        <dbReference type="Rhea" id="RHEA:52612"/>
        <dbReference type="Rhea" id="RHEA-COMP:10685"/>
        <dbReference type="Rhea" id="RHEA-COMP:10686"/>
        <dbReference type="ChEBI" id="CHEBI:15378"/>
        <dbReference type="ChEBI" id="CHEBI:57692"/>
        <dbReference type="ChEBI" id="CHEBI:58307"/>
        <dbReference type="ChEBI" id="CHEBI:82815"/>
        <dbReference type="ChEBI" id="CHEBI:84994"/>
        <dbReference type="EC" id="1.3.99.41"/>
    </reaction>
    <physiologicalReaction direction="left-to-right" evidence="6">
        <dbReference type="Rhea" id="RHEA:52613"/>
    </physiologicalReaction>
</comment>
<feature type="domain" description="Acetyl-CoA dehydrogenase-like C-terminal" evidence="14">
    <location>
        <begin position="478"/>
        <end position="603"/>
    </location>
</feature>
<evidence type="ECO:0000313" key="16">
    <source>
        <dbReference type="Proteomes" id="UP000549250"/>
    </source>
</evidence>
<dbReference type="InterPro" id="IPR046373">
    <property type="entry name" value="Acyl-CoA_Oxase/DH_mid-dom_sf"/>
</dbReference>
<dbReference type="InterPro" id="IPR009075">
    <property type="entry name" value="AcylCo_DH/oxidase_C"/>
</dbReference>
<evidence type="ECO:0000256" key="7">
    <source>
        <dbReference type="ARBA" id="ARBA00058683"/>
    </source>
</evidence>
<evidence type="ECO:0000256" key="9">
    <source>
        <dbReference type="ARBA" id="ARBA00069043"/>
    </source>
</evidence>
<dbReference type="EC" id="1.3.99.41" evidence="8"/>
<dbReference type="InterPro" id="IPR037069">
    <property type="entry name" value="AcylCoA_DH/ox_N_sf"/>
</dbReference>
<evidence type="ECO:0000259" key="14">
    <source>
        <dbReference type="Pfam" id="PF12806"/>
    </source>
</evidence>
<evidence type="ECO:0000256" key="1">
    <source>
        <dbReference type="ARBA" id="ARBA00001974"/>
    </source>
</evidence>
<keyword evidence="3 10" id="KW-0285">Flavoprotein</keyword>
<dbReference type="Gene3D" id="2.40.110.10">
    <property type="entry name" value="Butyryl-CoA Dehydrogenase, subunit A, domain 2"/>
    <property type="match status" value="1"/>
</dbReference>
<protein>
    <recommendedName>
        <fullName evidence="9">3-methylmercaptopropionyl-CoA dehydrogenase</fullName>
        <ecNumber evidence="8">1.3.99.41</ecNumber>
    </recommendedName>
</protein>
<evidence type="ECO:0000256" key="2">
    <source>
        <dbReference type="ARBA" id="ARBA00009347"/>
    </source>
</evidence>
<dbReference type="InterPro" id="IPR025878">
    <property type="entry name" value="Acyl-CoA_dh-like_C_dom"/>
</dbReference>
<evidence type="ECO:0000256" key="8">
    <source>
        <dbReference type="ARBA" id="ARBA00066694"/>
    </source>
</evidence>
<dbReference type="Pfam" id="PF12806">
    <property type="entry name" value="Acyl-CoA_dh_C"/>
    <property type="match status" value="1"/>
</dbReference>
<dbReference type="EMBL" id="JACHXI010000004">
    <property type="protein sequence ID" value="MBB3102934.1"/>
    <property type="molecule type" value="Genomic_DNA"/>
</dbReference>
<organism evidence="15 16">
    <name type="scientific">Azomonas macrocytogenes</name>
    <name type="common">Azotobacter macrocytogenes</name>
    <dbReference type="NCBI Taxonomy" id="69962"/>
    <lineage>
        <taxon>Bacteria</taxon>
        <taxon>Pseudomonadati</taxon>
        <taxon>Pseudomonadota</taxon>
        <taxon>Gammaproteobacteria</taxon>
        <taxon>Pseudomonadales</taxon>
        <taxon>Pseudomonadaceae</taxon>
        <taxon>Azomonas</taxon>
    </lineage>
</organism>
<dbReference type="InterPro" id="IPR006091">
    <property type="entry name" value="Acyl-CoA_Oxase/DH_mid-dom"/>
</dbReference>
<dbReference type="Pfam" id="PF02771">
    <property type="entry name" value="Acyl-CoA_dh_N"/>
    <property type="match status" value="1"/>
</dbReference>
<evidence type="ECO:0000259" key="13">
    <source>
        <dbReference type="Pfam" id="PF02771"/>
    </source>
</evidence>
<evidence type="ECO:0000259" key="11">
    <source>
        <dbReference type="Pfam" id="PF00441"/>
    </source>
</evidence>
<proteinExistence type="inferred from homology"/>
<evidence type="ECO:0000259" key="12">
    <source>
        <dbReference type="Pfam" id="PF02770"/>
    </source>
</evidence>
<evidence type="ECO:0000256" key="4">
    <source>
        <dbReference type="ARBA" id="ARBA00022827"/>
    </source>
</evidence>
<dbReference type="Proteomes" id="UP000549250">
    <property type="component" value="Unassembled WGS sequence"/>
</dbReference>
<dbReference type="InterPro" id="IPR009100">
    <property type="entry name" value="AcylCoA_DH/oxidase_NM_dom_sf"/>
</dbReference>
<dbReference type="PANTHER" id="PTHR42803">
    <property type="entry name" value="ACYL-COA DEHYDROGENASE"/>
    <property type="match status" value="1"/>
</dbReference>
<evidence type="ECO:0000256" key="5">
    <source>
        <dbReference type="ARBA" id="ARBA00023002"/>
    </source>
</evidence>
<comment type="function">
    <text evidence="7">Involved in the assimilation of dimethylsulphoniopropionate (DMSP), an important compound in the fixation of carbon in marine phytoplankton, by mediating the conversion of 3-(methylthio)propanoyl-CoA (MMPA-CoA) to 3-(methylthio)acryloyl-CoA (MTA-CoA).</text>
</comment>
<sequence length="612" mass="66574">MNQESIGEVNAMPDYKTPLRDIRFVRDELLGYAAHYQSLPGCTEATSDVVSAILEEGAKFCENVIAPLNRIGDLEGCTWSADGVTTPTGFKEAYRQYVEGGWPSLAHETEYGGQGLPESLAMTVNEMLATASWAWSMYPGLSHGAMSTLHAHGTPEQKAAYLSKLVSGQWTGTMCLTEAHCGSDLGLLRTKAVPQADGSYRIEGTKIFISAGEHDMAENIVHIVLARLPDAPAGTKGISLFIVPKFLPGTDDGLGERNAVNCGSLEHKMGIHGNATCVLNFDGATGFLIGPPNKGLNCMFTFMNVARLGTAMQGLAHAELAFQGAIRYARERLQMRSLSGPKAPDKPADPIIVHPDVRRMLLTMKAFAEGNRALFYYAAKLVDVVQHSQDEAQCEQADSLLAFITPIAKAFMTETGFEAANHGVQVFGGHGYIAEHGMEQNVRDSRISCLYEGTTGIQSLDLLGRKVLMSQGELLKGFTKVVHKFCQANESDAVLKEFIEPLARLNKEWGESTMKIGMAAMQDREEVGAAAVDYLMYSGYICLAYFWADMARVAAGKLAAGTAEEGFYKAKLQTARFYYQRILPRTRAHLEAMLSGADSLMDMAEADFSLGY</sequence>
<evidence type="ECO:0000256" key="3">
    <source>
        <dbReference type="ARBA" id="ARBA00022630"/>
    </source>
</evidence>
<feature type="domain" description="Acyl-CoA oxidase/dehydrogenase middle" evidence="12">
    <location>
        <begin position="174"/>
        <end position="282"/>
    </location>
</feature>
<comment type="similarity">
    <text evidence="2 10">Belongs to the acyl-CoA dehydrogenase family.</text>
</comment>
<dbReference type="SUPFAM" id="SSF47203">
    <property type="entry name" value="Acyl-CoA dehydrogenase C-terminal domain-like"/>
    <property type="match status" value="1"/>
</dbReference>
<keyword evidence="16" id="KW-1185">Reference proteome</keyword>
<dbReference type="Pfam" id="PF00441">
    <property type="entry name" value="Acyl-CoA_dh_1"/>
    <property type="match status" value="1"/>
</dbReference>
<evidence type="ECO:0000256" key="10">
    <source>
        <dbReference type="RuleBase" id="RU362125"/>
    </source>
</evidence>
<dbReference type="FunFam" id="2.40.110.10:FF:000031">
    <property type="entry name" value="Acyl-CoA dehydrogenase, putative"/>
    <property type="match status" value="1"/>
</dbReference>
<dbReference type="SUPFAM" id="SSF56645">
    <property type="entry name" value="Acyl-CoA dehydrogenase NM domain-like"/>
    <property type="match status" value="1"/>
</dbReference>